<accession>M3EHM2</accession>
<sequence>MYEVFIIVIEDFSSAYLFYINFDLALSSSAEWIGTAA</sequence>
<evidence type="ECO:0000313" key="1">
    <source>
        <dbReference type="EMBL" id="EMF80538.1"/>
    </source>
</evidence>
<protein>
    <submittedName>
        <fullName evidence="1">Uncharacterized protein</fullName>
    </submittedName>
</protein>
<dbReference type="Proteomes" id="UP000011770">
    <property type="component" value="Unassembled WGS sequence"/>
</dbReference>
<comment type="caution">
    <text evidence="1">The sequence shown here is derived from an EMBL/GenBank/DDBJ whole genome shotgun (WGS) entry which is preliminary data.</text>
</comment>
<proteinExistence type="predicted"/>
<name>M3EHM2_9LEPT</name>
<organism evidence="1 2">
    <name type="scientific">Leptospira weilii serovar Topaz str. LT2116</name>
    <dbReference type="NCBI Taxonomy" id="1088540"/>
    <lineage>
        <taxon>Bacteria</taxon>
        <taxon>Pseudomonadati</taxon>
        <taxon>Spirochaetota</taxon>
        <taxon>Spirochaetia</taxon>
        <taxon>Leptospirales</taxon>
        <taxon>Leptospiraceae</taxon>
        <taxon>Leptospira</taxon>
    </lineage>
</organism>
<dbReference type="AlphaFoldDB" id="M3EHM2"/>
<dbReference type="EMBL" id="AHOR02000048">
    <property type="protein sequence ID" value="EMF80538.1"/>
    <property type="molecule type" value="Genomic_DNA"/>
</dbReference>
<gene>
    <name evidence="1" type="ORF">LEP1GSC188_3808</name>
</gene>
<reference evidence="1 2" key="1">
    <citation type="submission" date="2013-01" db="EMBL/GenBank/DDBJ databases">
        <authorList>
            <person name="Harkins D.M."/>
            <person name="Durkin A.S."/>
            <person name="Brinkac L.M."/>
            <person name="Haft D.H."/>
            <person name="Selengut J.D."/>
            <person name="Sanka R."/>
            <person name="DePew J."/>
            <person name="Purushe J."/>
            <person name="Tulsiani S.M."/>
            <person name="Graham G.C."/>
            <person name="Burns M.-A."/>
            <person name="Dohnt M.F."/>
            <person name="Smythe L.D."/>
            <person name="McKay D.B."/>
            <person name="Craig S.B."/>
            <person name="Vinetz J.M."/>
            <person name="Sutton G.G."/>
            <person name="Nierman W.C."/>
            <person name="Fouts D.E."/>
        </authorList>
    </citation>
    <scope>NUCLEOTIDE SEQUENCE [LARGE SCALE GENOMIC DNA]</scope>
    <source>
        <strain evidence="1 2">LT2116</strain>
    </source>
</reference>
<evidence type="ECO:0000313" key="2">
    <source>
        <dbReference type="Proteomes" id="UP000011770"/>
    </source>
</evidence>